<keyword evidence="2" id="KW-1185">Reference proteome</keyword>
<dbReference type="Proteomes" id="UP000772434">
    <property type="component" value="Unassembled WGS sequence"/>
</dbReference>
<organism evidence="1 2">
    <name type="scientific">Rhodocollybia butyracea</name>
    <dbReference type="NCBI Taxonomy" id="206335"/>
    <lineage>
        <taxon>Eukaryota</taxon>
        <taxon>Fungi</taxon>
        <taxon>Dikarya</taxon>
        <taxon>Basidiomycota</taxon>
        <taxon>Agaricomycotina</taxon>
        <taxon>Agaricomycetes</taxon>
        <taxon>Agaricomycetidae</taxon>
        <taxon>Agaricales</taxon>
        <taxon>Marasmiineae</taxon>
        <taxon>Omphalotaceae</taxon>
        <taxon>Rhodocollybia</taxon>
    </lineage>
</organism>
<protein>
    <submittedName>
        <fullName evidence="1">Uncharacterized protein</fullName>
    </submittedName>
</protein>
<evidence type="ECO:0000313" key="2">
    <source>
        <dbReference type="Proteomes" id="UP000772434"/>
    </source>
</evidence>
<accession>A0A9P5Q6A9</accession>
<gene>
    <name evidence="1" type="ORF">BDP27DRAFT_1315305</name>
</gene>
<comment type="caution">
    <text evidence="1">The sequence shown here is derived from an EMBL/GenBank/DDBJ whole genome shotgun (WGS) entry which is preliminary data.</text>
</comment>
<name>A0A9P5Q6A9_9AGAR</name>
<dbReference type="AlphaFoldDB" id="A0A9P5Q6A9"/>
<proteinExistence type="predicted"/>
<dbReference type="EMBL" id="JADNRY010000009">
    <property type="protein sequence ID" value="KAF9075579.1"/>
    <property type="molecule type" value="Genomic_DNA"/>
</dbReference>
<reference evidence="1" key="1">
    <citation type="submission" date="2020-11" db="EMBL/GenBank/DDBJ databases">
        <authorList>
            <consortium name="DOE Joint Genome Institute"/>
            <person name="Ahrendt S."/>
            <person name="Riley R."/>
            <person name="Andreopoulos W."/>
            <person name="Labutti K."/>
            <person name="Pangilinan J."/>
            <person name="Ruiz-Duenas F.J."/>
            <person name="Barrasa J.M."/>
            <person name="Sanchez-Garcia M."/>
            <person name="Camarero S."/>
            <person name="Miyauchi S."/>
            <person name="Serrano A."/>
            <person name="Linde D."/>
            <person name="Babiker R."/>
            <person name="Drula E."/>
            <person name="Ayuso-Fernandez I."/>
            <person name="Pacheco R."/>
            <person name="Padilla G."/>
            <person name="Ferreira P."/>
            <person name="Barriuso J."/>
            <person name="Kellner H."/>
            <person name="Castanera R."/>
            <person name="Alfaro M."/>
            <person name="Ramirez L."/>
            <person name="Pisabarro A.G."/>
            <person name="Kuo A."/>
            <person name="Tritt A."/>
            <person name="Lipzen A."/>
            <person name="He G."/>
            <person name="Yan M."/>
            <person name="Ng V."/>
            <person name="Cullen D."/>
            <person name="Martin F."/>
            <person name="Rosso M.-N."/>
            <person name="Henrissat B."/>
            <person name="Hibbett D."/>
            <person name="Martinez A.T."/>
            <person name="Grigoriev I.V."/>
        </authorList>
    </citation>
    <scope>NUCLEOTIDE SEQUENCE</scope>
    <source>
        <strain evidence="1">AH 40177</strain>
    </source>
</reference>
<evidence type="ECO:0000313" key="1">
    <source>
        <dbReference type="EMBL" id="KAF9075579.1"/>
    </source>
</evidence>
<sequence>MLFTSTRIFAIVSAVAFLITTHALPLKDKSGQTLLAGYTITSNQYPGLPMSAEKYILFAPGLTDSKGKAEVRICWMPRYHNTY</sequence>